<keyword evidence="4" id="KW-1185">Reference proteome</keyword>
<comment type="caution">
    <text evidence="3">The sequence shown here is derived from an EMBL/GenBank/DDBJ whole genome shotgun (WGS) entry which is preliminary data.</text>
</comment>
<evidence type="ECO:0000313" key="3">
    <source>
        <dbReference type="EMBL" id="MCQ8771380.1"/>
    </source>
</evidence>
<dbReference type="Gene3D" id="3.30.10.20">
    <property type="match status" value="1"/>
</dbReference>
<feature type="compositionally biased region" description="Basic and acidic residues" evidence="1">
    <location>
        <begin position="79"/>
        <end position="88"/>
    </location>
</feature>
<dbReference type="AlphaFoldDB" id="A0A9X2LKC5"/>
<evidence type="ECO:0000256" key="2">
    <source>
        <dbReference type="SAM" id="Phobius"/>
    </source>
</evidence>
<organism evidence="3 4">
    <name type="scientific">Streptomyces telluris</name>
    <dbReference type="NCBI Taxonomy" id="2720021"/>
    <lineage>
        <taxon>Bacteria</taxon>
        <taxon>Bacillati</taxon>
        <taxon>Actinomycetota</taxon>
        <taxon>Actinomycetes</taxon>
        <taxon>Kitasatosporales</taxon>
        <taxon>Streptomycetaceae</taxon>
        <taxon>Streptomyces</taxon>
    </lineage>
</organism>
<protein>
    <recommendedName>
        <fullName evidence="5">PASTA domain-containing protein</fullName>
    </recommendedName>
</protein>
<feature type="transmembrane region" description="Helical" evidence="2">
    <location>
        <begin position="32"/>
        <end position="51"/>
    </location>
</feature>
<dbReference type="RefSeq" id="WP_168092143.1">
    <property type="nucleotide sequence ID" value="NZ_JAATER010000057.1"/>
</dbReference>
<feature type="region of interest" description="Disordered" evidence="1">
    <location>
        <begin position="255"/>
        <end position="337"/>
    </location>
</feature>
<reference evidence="3" key="1">
    <citation type="submission" date="2022-06" db="EMBL/GenBank/DDBJ databases">
        <title>WGS of actinobacteria.</title>
        <authorList>
            <person name="Thawai C."/>
        </authorList>
    </citation>
    <scope>NUCLEOTIDE SEQUENCE</scope>
    <source>
        <strain evidence="3">AA8</strain>
    </source>
</reference>
<evidence type="ECO:0008006" key="5">
    <source>
        <dbReference type="Google" id="ProtNLM"/>
    </source>
</evidence>
<gene>
    <name evidence="3" type="ORF">NQU55_16650</name>
</gene>
<feature type="compositionally biased region" description="Low complexity" evidence="1">
    <location>
        <begin position="284"/>
        <end position="295"/>
    </location>
</feature>
<keyword evidence="2" id="KW-1133">Transmembrane helix</keyword>
<name>A0A9X2LKC5_9ACTN</name>
<evidence type="ECO:0000313" key="4">
    <source>
        <dbReference type="Proteomes" id="UP001142374"/>
    </source>
</evidence>
<dbReference type="EMBL" id="JANIID010000013">
    <property type="protein sequence ID" value="MCQ8771380.1"/>
    <property type="molecule type" value="Genomic_DNA"/>
</dbReference>
<evidence type="ECO:0000256" key="1">
    <source>
        <dbReference type="SAM" id="MobiDB-lite"/>
    </source>
</evidence>
<feature type="compositionally biased region" description="Low complexity" evidence="1">
    <location>
        <begin position="89"/>
        <end position="100"/>
    </location>
</feature>
<accession>A0A9X2LKC5</accession>
<dbReference type="Proteomes" id="UP001142374">
    <property type="component" value="Unassembled WGS sequence"/>
</dbReference>
<keyword evidence="2" id="KW-0812">Transmembrane</keyword>
<proteinExistence type="predicted"/>
<keyword evidence="2" id="KW-0472">Membrane</keyword>
<sequence>MTQPPPGYGHPPAAPPHPYALKPARHWWQHPALVITALVLLPPGGIALAWLSHWIRTKKIVATVLASLWFITPFLGDPPKDPKDDAKPKAAATTPSASPAPSRPPSFVGQNLKTAKAAAYDAGYGAISHDASDDDAGQWDDNNWKVCFQAMSAKKVATRPTLDFGVIRNEWPCPAKDDEPIPYPKMPKVIGQTFAKASVTLKPLAFKAIEAAGAYTDVALPAAVDNWAVCFQKPEAGEEIEYPKTTTAHLKVTAPGTACPNAESTELHPDPTPPSTGDGDSDDSSSSSLGGSSDSSSDRSVGTVTPGAYCSTPGSTGLSKKGTVYTCKGPDRERWRR</sequence>
<feature type="region of interest" description="Disordered" evidence="1">
    <location>
        <begin position="79"/>
        <end position="108"/>
    </location>
</feature>